<sequence length="52" mass="5352">MSSMPIAAIGLVAGNTSASGLALPKNLIIGISTRYDSTPPPSMIPPTRRPTM</sequence>
<comment type="caution">
    <text evidence="1">The sequence shown here is derived from an EMBL/GenBank/DDBJ whole genome shotgun (WGS) entry which is preliminary data.</text>
</comment>
<accession>A0A9X3F054</accession>
<dbReference type="AlphaFoldDB" id="A0A9X3F054"/>
<name>A0A9X3F054_9BACT</name>
<reference evidence="1" key="1">
    <citation type="submission" date="2022-11" db="EMBL/GenBank/DDBJ databases">
        <title>Minimal conservation of predation-associated metabolite biosynthetic gene clusters underscores biosynthetic potential of Myxococcota including descriptions for ten novel species: Archangium lansinium sp. nov., Myxococcus landrumus sp. nov., Nannocystis bai.</title>
        <authorList>
            <person name="Ahearne A."/>
            <person name="Stevens C."/>
            <person name="Phillips K."/>
        </authorList>
    </citation>
    <scope>NUCLEOTIDE SEQUENCE</scope>
    <source>
        <strain evidence="1">Na p29</strain>
    </source>
</reference>
<organism evidence="1 2">
    <name type="scientific">Nannocystis pusilla</name>
    <dbReference type="NCBI Taxonomy" id="889268"/>
    <lineage>
        <taxon>Bacteria</taxon>
        <taxon>Pseudomonadati</taxon>
        <taxon>Myxococcota</taxon>
        <taxon>Polyangia</taxon>
        <taxon>Nannocystales</taxon>
        <taxon>Nannocystaceae</taxon>
        <taxon>Nannocystis</taxon>
    </lineage>
</organism>
<gene>
    <name evidence="1" type="ORF">OV079_46155</name>
</gene>
<evidence type="ECO:0000313" key="2">
    <source>
        <dbReference type="Proteomes" id="UP001150924"/>
    </source>
</evidence>
<proteinExistence type="predicted"/>
<protein>
    <submittedName>
        <fullName evidence="1">Uncharacterized protein</fullName>
    </submittedName>
</protein>
<evidence type="ECO:0000313" key="1">
    <source>
        <dbReference type="EMBL" id="MCY1012800.1"/>
    </source>
</evidence>
<dbReference type="EMBL" id="JAPNKE010000002">
    <property type="protein sequence ID" value="MCY1012800.1"/>
    <property type="molecule type" value="Genomic_DNA"/>
</dbReference>
<dbReference type="Proteomes" id="UP001150924">
    <property type="component" value="Unassembled WGS sequence"/>
</dbReference>
<keyword evidence="2" id="KW-1185">Reference proteome</keyword>